<organism evidence="3 4">
    <name type="scientific">Luteimonas terrae</name>
    <dbReference type="NCBI Taxonomy" id="1530191"/>
    <lineage>
        <taxon>Bacteria</taxon>
        <taxon>Pseudomonadati</taxon>
        <taxon>Pseudomonadota</taxon>
        <taxon>Gammaproteobacteria</taxon>
        <taxon>Lysobacterales</taxon>
        <taxon>Lysobacteraceae</taxon>
        <taxon>Luteimonas</taxon>
    </lineage>
</organism>
<protein>
    <submittedName>
        <fullName evidence="3">Transposase</fullName>
    </submittedName>
</protein>
<evidence type="ECO:0000259" key="2">
    <source>
        <dbReference type="Pfam" id="PF02371"/>
    </source>
</evidence>
<dbReference type="PANTHER" id="PTHR33055">
    <property type="entry name" value="TRANSPOSASE FOR INSERTION SEQUENCE ELEMENT IS1111A"/>
    <property type="match status" value="1"/>
</dbReference>
<dbReference type="Pfam" id="PF02371">
    <property type="entry name" value="Transposase_20"/>
    <property type="match status" value="1"/>
</dbReference>
<gene>
    <name evidence="3" type="ORF">J2W68_001375</name>
</gene>
<dbReference type="InterPro" id="IPR002525">
    <property type="entry name" value="Transp_IS110-like_N"/>
</dbReference>
<reference evidence="3 4" key="1">
    <citation type="submission" date="2023-07" db="EMBL/GenBank/DDBJ databases">
        <title>Sorghum-associated microbial communities from plants grown in Nebraska, USA.</title>
        <authorList>
            <person name="Schachtman D."/>
        </authorList>
    </citation>
    <scope>NUCLEOTIDE SEQUENCE [LARGE SCALE GENOMIC DNA]</scope>
    <source>
        <strain evidence="3 4">4099</strain>
    </source>
</reference>
<evidence type="ECO:0000313" key="3">
    <source>
        <dbReference type="EMBL" id="MDR7192659.1"/>
    </source>
</evidence>
<proteinExistence type="predicted"/>
<dbReference type="NCBIfam" id="NF033542">
    <property type="entry name" value="transpos_IS110"/>
    <property type="match status" value="1"/>
</dbReference>
<comment type="caution">
    <text evidence="3">The sequence shown here is derived from an EMBL/GenBank/DDBJ whole genome shotgun (WGS) entry which is preliminary data.</text>
</comment>
<feature type="domain" description="Transposase IS110-like N-terminal" evidence="1">
    <location>
        <begin position="67"/>
        <end position="208"/>
    </location>
</feature>
<name>A0ABU1XV76_9GAMM</name>
<dbReference type="InterPro" id="IPR003346">
    <property type="entry name" value="Transposase_20"/>
</dbReference>
<sequence length="423" mass="46845">QLSAEKTLWVQITDRTNARTPRRGALRLLIHQTSHFSGKPLGIECHDCVSTNNQMKGKSPMGTITMGVDLAKQVFSVSELDAGGRVRQRRDLKRDAFAAWLAQLPPGTVVAMEACSGAHHWARRCLAHGLVPRLMAAQFVKPFRKSQGSKNDRNDAEAIATAARQGNMRFVAVKTVDQQARLSWHRVREGYKVEGLAISNRLRGLLAEFGVVVARSDHALRRALGDEAVRNQLPAMLHGLLDDLQQHWQQVRERIAACDATIAAHAKADVRSRRAQQMLGVGPLTADAVVATIGDGREFTHGRQLSAWLGLTPTQHSSGGKQRLGQISRRGDSYLRTLLIQGARSSLQRANAVALEKASAEQIWIRGLAQRMPFGKMLVAVANKHARQLWAMLARDEDYDAEAWLRHPMVQRPTKRKTHATAT</sequence>
<dbReference type="EMBL" id="JAVDWO010000005">
    <property type="protein sequence ID" value="MDR7192659.1"/>
    <property type="molecule type" value="Genomic_DNA"/>
</dbReference>
<dbReference type="Proteomes" id="UP001256588">
    <property type="component" value="Unassembled WGS sequence"/>
</dbReference>
<dbReference type="InterPro" id="IPR047650">
    <property type="entry name" value="Transpos_IS110"/>
</dbReference>
<keyword evidence="4" id="KW-1185">Reference proteome</keyword>
<feature type="domain" description="Transposase IS116/IS110/IS902 C-terminal" evidence="2">
    <location>
        <begin position="274"/>
        <end position="353"/>
    </location>
</feature>
<feature type="non-terminal residue" evidence="3">
    <location>
        <position position="1"/>
    </location>
</feature>
<accession>A0ABU1XV76</accession>
<dbReference type="Pfam" id="PF01548">
    <property type="entry name" value="DEDD_Tnp_IS110"/>
    <property type="match status" value="1"/>
</dbReference>
<evidence type="ECO:0000259" key="1">
    <source>
        <dbReference type="Pfam" id="PF01548"/>
    </source>
</evidence>
<evidence type="ECO:0000313" key="4">
    <source>
        <dbReference type="Proteomes" id="UP001256588"/>
    </source>
</evidence>
<dbReference type="PANTHER" id="PTHR33055:SF3">
    <property type="entry name" value="PUTATIVE TRANSPOSASE FOR IS117-RELATED"/>
    <property type="match status" value="1"/>
</dbReference>